<evidence type="ECO:0008006" key="4">
    <source>
        <dbReference type="Google" id="ProtNLM"/>
    </source>
</evidence>
<feature type="transmembrane region" description="Helical" evidence="1">
    <location>
        <begin position="152"/>
        <end position="173"/>
    </location>
</feature>
<evidence type="ECO:0000313" key="2">
    <source>
        <dbReference type="EMBL" id="KYG61091.1"/>
    </source>
</evidence>
<dbReference type="InterPro" id="IPR016870">
    <property type="entry name" value="UCP028137"/>
</dbReference>
<keyword evidence="1" id="KW-0812">Transmembrane</keyword>
<keyword evidence="1" id="KW-0472">Membrane</keyword>
<dbReference type="OrthoDB" id="5291554at2"/>
<dbReference type="PIRSF" id="PIRSF028137">
    <property type="entry name" value="UCP028137"/>
    <property type="match status" value="1"/>
</dbReference>
<evidence type="ECO:0000256" key="1">
    <source>
        <dbReference type="SAM" id="Phobius"/>
    </source>
</evidence>
<proteinExistence type="predicted"/>
<dbReference type="Proteomes" id="UP000075391">
    <property type="component" value="Unassembled WGS sequence"/>
</dbReference>
<feature type="transmembrane region" description="Helical" evidence="1">
    <location>
        <begin position="94"/>
        <end position="110"/>
    </location>
</feature>
<dbReference type="NCBIfam" id="NF041646">
    <property type="entry name" value="VC0807_fam"/>
    <property type="match status" value="1"/>
</dbReference>
<feature type="transmembrane region" description="Helical" evidence="1">
    <location>
        <begin position="66"/>
        <end position="88"/>
    </location>
</feature>
<feature type="transmembrane region" description="Helical" evidence="1">
    <location>
        <begin position="12"/>
        <end position="28"/>
    </location>
</feature>
<name>A0A150WDV7_BDEBC</name>
<evidence type="ECO:0000313" key="3">
    <source>
        <dbReference type="Proteomes" id="UP000075391"/>
    </source>
</evidence>
<protein>
    <recommendedName>
        <fullName evidence="4">MFS transporter</fullName>
    </recommendedName>
</protein>
<keyword evidence="1" id="KW-1133">Transmembrane helix</keyword>
<sequence length="238" mass="26623">MQSVQENPPKENGLLNLVFNIVLPVLILNKLSKFIGPFWALILALAFPLGYGAYDLIKRKKANAFSALGLLNVLLTGGLALLGLHGFWFAVKEAAFPALVGLFVLGSAFTKRPFIETLFLNPSIMKVDLLEDRLKEHGKQVEFHDHMRKATIWLSLSFAFSAVCNFVLARRIFINIDSNLSSEAQSLVLNDQIAEMTTWSMAIIMVPSIIFLLGIFWYLMRGIKEFSGLSTEELIKES</sequence>
<accession>A0A150WDV7</accession>
<feature type="transmembrane region" description="Helical" evidence="1">
    <location>
        <begin position="34"/>
        <end position="54"/>
    </location>
</feature>
<dbReference type="AlphaFoldDB" id="A0A150WDV7"/>
<feature type="transmembrane region" description="Helical" evidence="1">
    <location>
        <begin position="199"/>
        <end position="220"/>
    </location>
</feature>
<comment type="caution">
    <text evidence="2">The sequence shown here is derived from an EMBL/GenBank/DDBJ whole genome shotgun (WGS) entry which is preliminary data.</text>
</comment>
<dbReference type="EMBL" id="LUKF01000017">
    <property type="protein sequence ID" value="KYG61091.1"/>
    <property type="molecule type" value="Genomic_DNA"/>
</dbReference>
<reference evidence="2 3" key="1">
    <citation type="submission" date="2016-03" db="EMBL/GenBank/DDBJ databases">
        <authorList>
            <person name="Ploux O."/>
        </authorList>
    </citation>
    <scope>NUCLEOTIDE SEQUENCE [LARGE SCALE GENOMIC DNA]</scope>
    <source>
        <strain evidence="2 3">BER2</strain>
    </source>
</reference>
<gene>
    <name evidence="2" type="ORF">AZI85_09035</name>
</gene>
<organism evidence="2 3">
    <name type="scientific">Bdellovibrio bacteriovorus</name>
    <dbReference type="NCBI Taxonomy" id="959"/>
    <lineage>
        <taxon>Bacteria</taxon>
        <taxon>Pseudomonadati</taxon>
        <taxon>Bdellovibrionota</taxon>
        <taxon>Bdellovibrionia</taxon>
        <taxon>Bdellovibrionales</taxon>
        <taxon>Pseudobdellovibrionaceae</taxon>
        <taxon>Bdellovibrio</taxon>
    </lineage>
</organism>